<protein>
    <submittedName>
        <fullName evidence="1">Uncharacterized protein</fullName>
    </submittedName>
</protein>
<name>A0AAX6GAV5_IRIPA</name>
<reference evidence="1" key="2">
    <citation type="submission" date="2023-04" db="EMBL/GenBank/DDBJ databases">
        <authorList>
            <person name="Bruccoleri R.E."/>
            <person name="Oakeley E.J."/>
            <person name="Faust A.-M."/>
            <person name="Dessus-Babus S."/>
            <person name="Altorfer M."/>
            <person name="Burckhardt D."/>
            <person name="Oertli M."/>
            <person name="Naumann U."/>
            <person name="Petersen F."/>
            <person name="Wong J."/>
        </authorList>
    </citation>
    <scope>NUCLEOTIDE SEQUENCE</scope>
    <source>
        <strain evidence="1">GSM-AAB239-AS_SAM_17_03QT</strain>
        <tissue evidence="1">Leaf</tissue>
    </source>
</reference>
<comment type="caution">
    <text evidence="1">The sequence shown here is derived from an EMBL/GenBank/DDBJ whole genome shotgun (WGS) entry which is preliminary data.</text>
</comment>
<evidence type="ECO:0000313" key="1">
    <source>
        <dbReference type="EMBL" id="KAJ6825425.1"/>
    </source>
</evidence>
<dbReference type="Proteomes" id="UP001140949">
    <property type="component" value="Unassembled WGS sequence"/>
</dbReference>
<evidence type="ECO:0000313" key="2">
    <source>
        <dbReference type="Proteomes" id="UP001140949"/>
    </source>
</evidence>
<proteinExistence type="predicted"/>
<gene>
    <name evidence="1" type="ORF">M6B38_376080</name>
</gene>
<dbReference type="EMBL" id="JANAVB010021600">
    <property type="protein sequence ID" value="KAJ6825425.1"/>
    <property type="molecule type" value="Genomic_DNA"/>
</dbReference>
<accession>A0AAX6GAV5</accession>
<keyword evidence="2" id="KW-1185">Reference proteome</keyword>
<reference evidence="1" key="1">
    <citation type="journal article" date="2023" name="GigaByte">
        <title>Genome assembly of the bearded iris, Iris pallida Lam.</title>
        <authorList>
            <person name="Bruccoleri R.E."/>
            <person name="Oakeley E.J."/>
            <person name="Faust A.M.E."/>
            <person name="Altorfer M."/>
            <person name="Dessus-Babus S."/>
            <person name="Burckhardt D."/>
            <person name="Oertli M."/>
            <person name="Naumann U."/>
            <person name="Petersen F."/>
            <person name="Wong J."/>
        </authorList>
    </citation>
    <scope>NUCLEOTIDE SEQUENCE</scope>
    <source>
        <strain evidence="1">GSM-AAB239-AS_SAM_17_03QT</strain>
    </source>
</reference>
<sequence length="61" mass="6592">MLATSCSWSPTASVLRSSGSRVTLKRRSMLSSHSSAYMIPSVPLKGRGPCFLKLSISPTFM</sequence>
<dbReference type="AlphaFoldDB" id="A0AAX6GAV5"/>
<organism evidence="1 2">
    <name type="scientific">Iris pallida</name>
    <name type="common">Sweet iris</name>
    <dbReference type="NCBI Taxonomy" id="29817"/>
    <lineage>
        <taxon>Eukaryota</taxon>
        <taxon>Viridiplantae</taxon>
        <taxon>Streptophyta</taxon>
        <taxon>Embryophyta</taxon>
        <taxon>Tracheophyta</taxon>
        <taxon>Spermatophyta</taxon>
        <taxon>Magnoliopsida</taxon>
        <taxon>Liliopsida</taxon>
        <taxon>Asparagales</taxon>
        <taxon>Iridaceae</taxon>
        <taxon>Iridoideae</taxon>
        <taxon>Irideae</taxon>
        <taxon>Iris</taxon>
    </lineage>
</organism>